<evidence type="ECO:0000313" key="3">
    <source>
        <dbReference type="Proteomes" id="UP001156627"/>
    </source>
</evidence>
<gene>
    <name evidence="2" type="ORF">GCM10007898_03890</name>
</gene>
<feature type="chain" id="PRO_5045984588" description="Serine protease" evidence="1">
    <location>
        <begin position="27"/>
        <end position="358"/>
    </location>
</feature>
<keyword evidence="1" id="KW-0732">Signal</keyword>
<dbReference type="RefSeq" id="WP_284330246.1">
    <property type="nucleotide sequence ID" value="NZ_BSOA01000003.1"/>
</dbReference>
<organism evidence="2 3">
    <name type="scientific">Dyella flagellata</name>
    <dbReference type="NCBI Taxonomy" id="1867833"/>
    <lineage>
        <taxon>Bacteria</taxon>
        <taxon>Pseudomonadati</taxon>
        <taxon>Pseudomonadota</taxon>
        <taxon>Gammaproteobacteria</taxon>
        <taxon>Lysobacterales</taxon>
        <taxon>Rhodanobacteraceae</taxon>
        <taxon>Dyella</taxon>
    </lineage>
</organism>
<proteinExistence type="predicted"/>
<reference evidence="3" key="1">
    <citation type="journal article" date="2019" name="Int. J. Syst. Evol. Microbiol.">
        <title>The Global Catalogue of Microorganisms (GCM) 10K type strain sequencing project: providing services to taxonomists for standard genome sequencing and annotation.</title>
        <authorList>
            <consortium name="The Broad Institute Genomics Platform"/>
            <consortium name="The Broad Institute Genome Sequencing Center for Infectious Disease"/>
            <person name="Wu L."/>
            <person name="Ma J."/>
        </authorList>
    </citation>
    <scope>NUCLEOTIDE SEQUENCE [LARGE SCALE GENOMIC DNA]</scope>
    <source>
        <strain evidence="3">NBRC 111981</strain>
    </source>
</reference>
<evidence type="ECO:0000313" key="2">
    <source>
        <dbReference type="EMBL" id="GLQ86823.1"/>
    </source>
</evidence>
<name>A0ABQ5X5J1_9GAMM</name>
<dbReference type="Proteomes" id="UP001156627">
    <property type="component" value="Unassembled WGS sequence"/>
</dbReference>
<comment type="caution">
    <text evidence="2">The sequence shown here is derived from an EMBL/GenBank/DDBJ whole genome shotgun (WGS) entry which is preliminary data.</text>
</comment>
<accession>A0ABQ5X5J1</accession>
<feature type="signal peptide" evidence="1">
    <location>
        <begin position="1"/>
        <end position="26"/>
    </location>
</feature>
<sequence>MSAFSKYGKVIAFSSLIAALSGVALAAGQSPLQENPYSPSYGHAYRHGVIPTMETWHVMQAYESAASSLKVSTKTLYYGGGTTDASFAHAAVTSGPEKVYLVFYGSQWGTQGSSGSLATFSNDPANAAPYLQNLFLGLGSGEGWSTVMTQYCDGPAAVNNSTSCPSNANFIPYPASGTVLAGVWYDNSAPSPQRATTAQLTQEALNAAAHFGNTTAASNRYVQYVILSPTGTNPDGFNAGANFCAWHNYTASSVGDVAYTNMPYVYDAGSSCGKNFVNSGTAGVADGFSIVEGHEYAETLTDQFPSTGWVTKRGSETGDVCAWISSGQGASGNVTMSTGVFAMQSTYSDKNNACELSL</sequence>
<protein>
    <recommendedName>
        <fullName evidence="4">Serine protease</fullName>
    </recommendedName>
</protein>
<evidence type="ECO:0008006" key="4">
    <source>
        <dbReference type="Google" id="ProtNLM"/>
    </source>
</evidence>
<keyword evidence="3" id="KW-1185">Reference proteome</keyword>
<evidence type="ECO:0000256" key="1">
    <source>
        <dbReference type="SAM" id="SignalP"/>
    </source>
</evidence>
<dbReference type="EMBL" id="BSOA01000003">
    <property type="protein sequence ID" value="GLQ86823.1"/>
    <property type="molecule type" value="Genomic_DNA"/>
</dbReference>